<dbReference type="Proteomes" id="UP001221142">
    <property type="component" value="Unassembled WGS sequence"/>
</dbReference>
<evidence type="ECO:0000313" key="1">
    <source>
        <dbReference type="EMBL" id="KAJ7644309.1"/>
    </source>
</evidence>
<evidence type="ECO:0000313" key="2">
    <source>
        <dbReference type="Proteomes" id="UP001221142"/>
    </source>
</evidence>
<dbReference type="EMBL" id="JARKIF010000003">
    <property type="protein sequence ID" value="KAJ7644309.1"/>
    <property type="molecule type" value="Genomic_DNA"/>
</dbReference>
<keyword evidence="2" id="KW-1185">Reference proteome</keyword>
<protein>
    <submittedName>
        <fullName evidence="1">Uncharacterized protein</fullName>
    </submittedName>
</protein>
<organism evidence="1 2">
    <name type="scientific">Roridomyces roridus</name>
    <dbReference type="NCBI Taxonomy" id="1738132"/>
    <lineage>
        <taxon>Eukaryota</taxon>
        <taxon>Fungi</taxon>
        <taxon>Dikarya</taxon>
        <taxon>Basidiomycota</taxon>
        <taxon>Agaricomycotina</taxon>
        <taxon>Agaricomycetes</taxon>
        <taxon>Agaricomycetidae</taxon>
        <taxon>Agaricales</taxon>
        <taxon>Marasmiineae</taxon>
        <taxon>Mycenaceae</taxon>
        <taxon>Roridomyces</taxon>
    </lineage>
</organism>
<sequence length="339" mass="39227">MALVELPAKLLLGFPQYLHSLEDLFSLFSTCRTLYNACSNPDPKTSLASLRDLDAYSFVADWAVQDDDRRYRLEVAIHGGADKLLDLALDVAELTMDDIRRLHAFKRDVLNPLNRKLDVAAGPSSDLPFTVCSDPETALLSWAIYGELFHHSYDLLFQPLSEFKPLSSVMRYKWFVYCMPDGNSFDYMEFQASEHPAFFQEFKEEDDKFQQLSMNQAIEQFLNRKLWQDSLGLVLEDEVRDLCVSCVMHMGWKSLEFLIKGGPERLREEVEQIVEEIRVLLGSRDPWLHTAYISLEDDLRFTLWSSWGGDEDEEELMKAIRSFPPPSYNVELSMKYALE</sequence>
<name>A0AAD7CBK4_9AGAR</name>
<comment type="caution">
    <text evidence="1">The sequence shown here is derived from an EMBL/GenBank/DDBJ whole genome shotgun (WGS) entry which is preliminary data.</text>
</comment>
<accession>A0AAD7CBK4</accession>
<reference evidence="1" key="1">
    <citation type="submission" date="2023-03" db="EMBL/GenBank/DDBJ databases">
        <title>Massive genome expansion in bonnet fungi (Mycena s.s.) driven by repeated elements and novel gene families across ecological guilds.</title>
        <authorList>
            <consortium name="Lawrence Berkeley National Laboratory"/>
            <person name="Harder C.B."/>
            <person name="Miyauchi S."/>
            <person name="Viragh M."/>
            <person name="Kuo A."/>
            <person name="Thoen E."/>
            <person name="Andreopoulos B."/>
            <person name="Lu D."/>
            <person name="Skrede I."/>
            <person name="Drula E."/>
            <person name="Henrissat B."/>
            <person name="Morin E."/>
            <person name="Kohler A."/>
            <person name="Barry K."/>
            <person name="LaButti K."/>
            <person name="Morin E."/>
            <person name="Salamov A."/>
            <person name="Lipzen A."/>
            <person name="Mereny Z."/>
            <person name="Hegedus B."/>
            <person name="Baldrian P."/>
            <person name="Stursova M."/>
            <person name="Weitz H."/>
            <person name="Taylor A."/>
            <person name="Grigoriev I.V."/>
            <person name="Nagy L.G."/>
            <person name="Martin F."/>
            <person name="Kauserud H."/>
        </authorList>
    </citation>
    <scope>NUCLEOTIDE SEQUENCE</scope>
    <source>
        <strain evidence="1">9284</strain>
    </source>
</reference>
<proteinExistence type="predicted"/>
<dbReference type="AlphaFoldDB" id="A0AAD7CBK4"/>
<gene>
    <name evidence="1" type="ORF">FB45DRAFT_1053090</name>
</gene>